<dbReference type="eggNOG" id="ENOG502SQD8">
    <property type="taxonomic scope" value="Eukaryota"/>
</dbReference>
<dbReference type="OrthoDB" id="540004at2759"/>
<dbReference type="InterPro" id="IPR041698">
    <property type="entry name" value="Methyltransf_25"/>
</dbReference>
<dbReference type="GeneID" id="19193371"/>
<gene>
    <name evidence="3" type="ORF">A1O5_08673</name>
</gene>
<keyword evidence="1" id="KW-0808">Transferase</keyword>
<dbReference type="Proteomes" id="UP000019471">
    <property type="component" value="Unassembled WGS sequence"/>
</dbReference>
<keyword evidence="4" id="KW-1185">Reference proteome</keyword>
<dbReference type="InterPro" id="IPR029063">
    <property type="entry name" value="SAM-dependent_MTases_sf"/>
</dbReference>
<dbReference type="STRING" id="1182543.W9WJG6"/>
<dbReference type="GO" id="GO:0016740">
    <property type="term" value="F:transferase activity"/>
    <property type="evidence" value="ECO:0007669"/>
    <property type="project" value="UniProtKB-KW"/>
</dbReference>
<sequence length="211" mass="23809">MDDPKLLVQNGYDEIAQTYFDWTSGKPTARLDYVDKLLSRLQSPSEAEVLELGCGAGVPCTRLLAQRCRRVFANDISQSQIDLAKANVPEENVDFIRGDMASLKFECSVLQAVVAFYSIIHLPRDEQRNLVQHVWKWLSPTGYLLCNLGVADNPGGTEMWLGSRMYWSSFDAETSLEMLRDTGFSIIQSEVLHDDEDGRLVPFLWVLASKN</sequence>
<feature type="domain" description="Methyltransferase" evidence="2">
    <location>
        <begin position="49"/>
        <end position="142"/>
    </location>
</feature>
<accession>W9WJG6</accession>
<dbReference type="RefSeq" id="XP_007747444.1">
    <property type="nucleotide sequence ID" value="XM_007749254.1"/>
</dbReference>
<dbReference type="AlphaFoldDB" id="W9WJG6"/>
<dbReference type="HOGENOM" id="CLU_060397_2_0_1"/>
<reference evidence="3 4" key="1">
    <citation type="submission" date="2013-03" db="EMBL/GenBank/DDBJ databases">
        <title>The Genome Sequence of Cladophialophora psammophila CBS 110553.</title>
        <authorList>
            <consortium name="The Broad Institute Genomics Platform"/>
            <person name="Cuomo C."/>
            <person name="de Hoog S."/>
            <person name="Gorbushina A."/>
            <person name="Walker B."/>
            <person name="Young S.K."/>
            <person name="Zeng Q."/>
            <person name="Gargeya S."/>
            <person name="Fitzgerald M."/>
            <person name="Haas B."/>
            <person name="Abouelleil A."/>
            <person name="Allen A.W."/>
            <person name="Alvarado L."/>
            <person name="Arachchi H.M."/>
            <person name="Berlin A.M."/>
            <person name="Chapman S.B."/>
            <person name="Gainer-Dewar J."/>
            <person name="Goldberg J."/>
            <person name="Griggs A."/>
            <person name="Gujja S."/>
            <person name="Hansen M."/>
            <person name="Howarth C."/>
            <person name="Imamovic A."/>
            <person name="Ireland A."/>
            <person name="Larimer J."/>
            <person name="McCowan C."/>
            <person name="Murphy C."/>
            <person name="Pearson M."/>
            <person name="Poon T.W."/>
            <person name="Priest M."/>
            <person name="Roberts A."/>
            <person name="Saif S."/>
            <person name="Shea T."/>
            <person name="Sisk P."/>
            <person name="Sykes S."/>
            <person name="Wortman J."/>
            <person name="Nusbaum C."/>
            <person name="Birren B."/>
        </authorList>
    </citation>
    <scope>NUCLEOTIDE SEQUENCE [LARGE SCALE GENOMIC DNA]</scope>
    <source>
        <strain evidence="3 4">CBS 110553</strain>
    </source>
</reference>
<dbReference type="PANTHER" id="PTHR43861">
    <property type="entry name" value="TRANS-ACONITATE 2-METHYLTRANSFERASE-RELATED"/>
    <property type="match status" value="1"/>
</dbReference>
<dbReference type="EMBL" id="AMGX01000014">
    <property type="protein sequence ID" value="EXJ68058.1"/>
    <property type="molecule type" value="Genomic_DNA"/>
</dbReference>
<proteinExistence type="predicted"/>
<name>W9WJG6_9EURO</name>
<dbReference type="Gene3D" id="3.40.50.150">
    <property type="entry name" value="Vaccinia Virus protein VP39"/>
    <property type="match status" value="1"/>
</dbReference>
<dbReference type="SUPFAM" id="SSF53335">
    <property type="entry name" value="S-adenosyl-L-methionine-dependent methyltransferases"/>
    <property type="match status" value="1"/>
</dbReference>
<dbReference type="Pfam" id="PF13649">
    <property type="entry name" value="Methyltransf_25"/>
    <property type="match status" value="1"/>
</dbReference>
<comment type="caution">
    <text evidence="3">The sequence shown here is derived from an EMBL/GenBank/DDBJ whole genome shotgun (WGS) entry which is preliminary data.</text>
</comment>
<evidence type="ECO:0000259" key="2">
    <source>
        <dbReference type="Pfam" id="PF13649"/>
    </source>
</evidence>
<evidence type="ECO:0000313" key="4">
    <source>
        <dbReference type="Proteomes" id="UP000019471"/>
    </source>
</evidence>
<evidence type="ECO:0000313" key="3">
    <source>
        <dbReference type="EMBL" id="EXJ68058.1"/>
    </source>
</evidence>
<protein>
    <recommendedName>
        <fullName evidence="2">Methyltransferase domain-containing protein</fullName>
    </recommendedName>
</protein>
<evidence type="ECO:0000256" key="1">
    <source>
        <dbReference type="ARBA" id="ARBA00022679"/>
    </source>
</evidence>
<organism evidence="3 4">
    <name type="scientific">Cladophialophora psammophila CBS 110553</name>
    <dbReference type="NCBI Taxonomy" id="1182543"/>
    <lineage>
        <taxon>Eukaryota</taxon>
        <taxon>Fungi</taxon>
        <taxon>Dikarya</taxon>
        <taxon>Ascomycota</taxon>
        <taxon>Pezizomycotina</taxon>
        <taxon>Eurotiomycetes</taxon>
        <taxon>Chaetothyriomycetidae</taxon>
        <taxon>Chaetothyriales</taxon>
        <taxon>Herpotrichiellaceae</taxon>
        <taxon>Cladophialophora</taxon>
    </lineage>
</organism>
<dbReference type="CDD" id="cd02440">
    <property type="entry name" value="AdoMet_MTases"/>
    <property type="match status" value="1"/>
</dbReference>